<dbReference type="Proteomes" id="UP000831113">
    <property type="component" value="Plasmid unnamed1"/>
</dbReference>
<dbReference type="Pfam" id="PF20240">
    <property type="entry name" value="DUF6597"/>
    <property type="match status" value="1"/>
</dbReference>
<evidence type="ECO:0000256" key="1">
    <source>
        <dbReference type="ARBA" id="ARBA00023015"/>
    </source>
</evidence>
<reference evidence="5 6" key="1">
    <citation type="submission" date="2022-03" db="EMBL/GenBank/DDBJ databases">
        <title>Hymenobactersp. isolated from the air.</title>
        <authorList>
            <person name="Won M."/>
            <person name="Kwon S.-W."/>
        </authorList>
    </citation>
    <scope>NUCLEOTIDE SEQUENCE [LARGE SCALE GENOMIC DNA]</scope>
    <source>
        <strain evidence="5 6">KACC 21982</strain>
        <plasmid evidence="5 6">unnamed1</plasmid>
    </source>
</reference>
<proteinExistence type="predicted"/>
<dbReference type="RefSeq" id="WP_243803041.1">
    <property type="nucleotide sequence ID" value="NZ_CP094670.1"/>
</dbReference>
<name>A0ABY4DB29_9BACT</name>
<dbReference type="Gene3D" id="1.10.10.60">
    <property type="entry name" value="Homeodomain-like"/>
    <property type="match status" value="1"/>
</dbReference>
<organism evidence="5 6">
    <name type="scientific">Hymenobacter tibetensis</name>
    <dbReference type="NCBI Taxonomy" id="497967"/>
    <lineage>
        <taxon>Bacteria</taxon>
        <taxon>Pseudomonadati</taxon>
        <taxon>Bacteroidota</taxon>
        <taxon>Cytophagia</taxon>
        <taxon>Cytophagales</taxon>
        <taxon>Hymenobacteraceae</taxon>
        <taxon>Hymenobacter</taxon>
    </lineage>
</organism>
<evidence type="ECO:0000313" key="5">
    <source>
        <dbReference type="EMBL" id="UOG77318.1"/>
    </source>
</evidence>
<dbReference type="InterPro" id="IPR018060">
    <property type="entry name" value="HTH_AraC"/>
</dbReference>
<dbReference type="EMBL" id="CP094670">
    <property type="protein sequence ID" value="UOG77318.1"/>
    <property type="molecule type" value="Genomic_DNA"/>
</dbReference>
<dbReference type="PANTHER" id="PTHR46796:SF13">
    <property type="entry name" value="HTH-TYPE TRANSCRIPTIONAL ACTIVATOR RHAS"/>
    <property type="match status" value="1"/>
</dbReference>
<dbReference type="PANTHER" id="PTHR46796">
    <property type="entry name" value="HTH-TYPE TRANSCRIPTIONAL ACTIVATOR RHAS-RELATED"/>
    <property type="match status" value="1"/>
</dbReference>
<evidence type="ECO:0000259" key="4">
    <source>
        <dbReference type="PROSITE" id="PS01124"/>
    </source>
</evidence>
<accession>A0ABY4DB29</accession>
<evidence type="ECO:0000256" key="3">
    <source>
        <dbReference type="ARBA" id="ARBA00023163"/>
    </source>
</evidence>
<dbReference type="SMART" id="SM00342">
    <property type="entry name" value="HTH_ARAC"/>
    <property type="match status" value="1"/>
</dbReference>
<dbReference type="InterPro" id="IPR046532">
    <property type="entry name" value="DUF6597"/>
</dbReference>
<dbReference type="Pfam" id="PF12833">
    <property type="entry name" value="HTH_18"/>
    <property type="match status" value="1"/>
</dbReference>
<keyword evidence="1" id="KW-0805">Transcription regulation</keyword>
<sequence length="282" mass="31331">MVIRFQLPAPPLQSFVQHYLLMHVRYGGGNPAQASKPMPPTPHHCLYFYPRDALHKLVPNQAKPLQLPPSFVVGPQVQPVSLQFGQDHLLLCVVFWPGGLHRLLDVPVKELLDVSVEGRALLGPAVAAVEARLAELTDYDAMLATTEAFLLGALRRRRARPERPLDRLLPVLLPSGRATASLDCLAADACLSARQFERGFVERVGLSPKLFARLVRFDQAYRLKVSQPTLDWLAVAVRSGYYDYRHLLRDFREFAGMTPPQLLAADQAYVHFAGGDARIGGV</sequence>
<gene>
    <name evidence="5" type="ORF">MTX78_23515</name>
</gene>
<protein>
    <submittedName>
        <fullName evidence="5">Helix-turn-helix domain-containing protein</fullName>
    </submittedName>
</protein>
<feature type="domain" description="HTH araC/xylS-type" evidence="4">
    <location>
        <begin position="166"/>
        <end position="265"/>
    </location>
</feature>
<geneLocation type="plasmid" evidence="5 6">
    <name>unnamed1</name>
</geneLocation>
<keyword evidence="5" id="KW-0614">Plasmid</keyword>
<evidence type="ECO:0000313" key="6">
    <source>
        <dbReference type="Proteomes" id="UP000831113"/>
    </source>
</evidence>
<dbReference type="PROSITE" id="PS01124">
    <property type="entry name" value="HTH_ARAC_FAMILY_2"/>
    <property type="match status" value="1"/>
</dbReference>
<keyword evidence="6" id="KW-1185">Reference proteome</keyword>
<keyword evidence="2" id="KW-0238">DNA-binding</keyword>
<evidence type="ECO:0000256" key="2">
    <source>
        <dbReference type="ARBA" id="ARBA00023125"/>
    </source>
</evidence>
<keyword evidence="3" id="KW-0804">Transcription</keyword>
<dbReference type="InterPro" id="IPR050204">
    <property type="entry name" value="AraC_XylS_family_regulators"/>
</dbReference>